<comment type="caution">
    <text evidence="10">The sequence shown here is derived from an EMBL/GenBank/DDBJ whole genome shotgun (WGS) entry which is preliminary data.</text>
</comment>
<dbReference type="InterPro" id="IPR039421">
    <property type="entry name" value="Type_1_exporter"/>
</dbReference>
<dbReference type="InterPro" id="IPR011527">
    <property type="entry name" value="ABC1_TM_dom"/>
</dbReference>
<dbReference type="SUPFAM" id="SSF90123">
    <property type="entry name" value="ABC transporter transmembrane region"/>
    <property type="match status" value="1"/>
</dbReference>
<keyword evidence="2 7" id="KW-0812">Transmembrane</keyword>
<dbReference type="GO" id="GO:0005524">
    <property type="term" value="F:ATP binding"/>
    <property type="evidence" value="ECO:0007669"/>
    <property type="project" value="UniProtKB-KW"/>
</dbReference>
<name>A0ABN2X941_9ACTN</name>
<dbReference type="RefSeq" id="WP_344286789.1">
    <property type="nucleotide sequence ID" value="NZ_BAAAPF010000002.1"/>
</dbReference>
<evidence type="ECO:0000259" key="8">
    <source>
        <dbReference type="PROSITE" id="PS50893"/>
    </source>
</evidence>
<dbReference type="PROSITE" id="PS50893">
    <property type="entry name" value="ABC_TRANSPORTER_2"/>
    <property type="match status" value="1"/>
</dbReference>
<dbReference type="SUPFAM" id="SSF52540">
    <property type="entry name" value="P-loop containing nucleoside triphosphate hydrolases"/>
    <property type="match status" value="1"/>
</dbReference>
<dbReference type="Proteomes" id="UP001500443">
    <property type="component" value="Unassembled WGS sequence"/>
</dbReference>
<proteinExistence type="predicted"/>
<evidence type="ECO:0000256" key="7">
    <source>
        <dbReference type="SAM" id="Phobius"/>
    </source>
</evidence>
<keyword evidence="5 7" id="KW-1133">Transmembrane helix</keyword>
<evidence type="ECO:0000256" key="3">
    <source>
        <dbReference type="ARBA" id="ARBA00022741"/>
    </source>
</evidence>
<keyword evidence="4 10" id="KW-0067">ATP-binding</keyword>
<evidence type="ECO:0000256" key="2">
    <source>
        <dbReference type="ARBA" id="ARBA00022692"/>
    </source>
</evidence>
<feature type="transmembrane region" description="Helical" evidence="7">
    <location>
        <begin position="234"/>
        <end position="258"/>
    </location>
</feature>
<keyword evidence="6 7" id="KW-0472">Membrane</keyword>
<keyword evidence="3" id="KW-0547">Nucleotide-binding</keyword>
<keyword evidence="11" id="KW-1185">Reference proteome</keyword>
<reference evidence="10 11" key="1">
    <citation type="journal article" date="2019" name="Int. J. Syst. Evol. Microbiol.">
        <title>The Global Catalogue of Microorganisms (GCM) 10K type strain sequencing project: providing services to taxonomists for standard genome sequencing and annotation.</title>
        <authorList>
            <consortium name="The Broad Institute Genomics Platform"/>
            <consortium name="The Broad Institute Genome Sequencing Center for Infectious Disease"/>
            <person name="Wu L."/>
            <person name="Ma J."/>
        </authorList>
    </citation>
    <scope>NUCLEOTIDE SEQUENCE [LARGE SCALE GENOMIC DNA]</scope>
    <source>
        <strain evidence="10 11">JCM 15481</strain>
    </source>
</reference>
<evidence type="ECO:0000313" key="11">
    <source>
        <dbReference type="Proteomes" id="UP001500443"/>
    </source>
</evidence>
<protein>
    <submittedName>
        <fullName evidence="10">ABC transporter ATP-binding protein</fullName>
    </submittedName>
</protein>
<dbReference type="InterPro" id="IPR036640">
    <property type="entry name" value="ABC1_TM_sf"/>
</dbReference>
<feature type="transmembrane region" description="Helical" evidence="7">
    <location>
        <begin position="129"/>
        <end position="151"/>
    </location>
</feature>
<dbReference type="Gene3D" id="3.40.50.300">
    <property type="entry name" value="P-loop containing nucleotide triphosphate hydrolases"/>
    <property type="match status" value="1"/>
</dbReference>
<evidence type="ECO:0000259" key="9">
    <source>
        <dbReference type="PROSITE" id="PS50929"/>
    </source>
</evidence>
<dbReference type="Pfam" id="PF00005">
    <property type="entry name" value="ABC_tran"/>
    <property type="match status" value="1"/>
</dbReference>
<dbReference type="InterPro" id="IPR003439">
    <property type="entry name" value="ABC_transporter-like_ATP-bd"/>
</dbReference>
<evidence type="ECO:0000313" key="10">
    <source>
        <dbReference type="EMBL" id="GAA2107089.1"/>
    </source>
</evidence>
<dbReference type="PROSITE" id="PS50929">
    <property type="entry name" value="ABC_TM1F"/>
    <property type="match status" value="1"/>
</dbReference>
<evidence type="ECO:0000256" key="1">
    <source>
        <dbReference type="ARBA" id="ARBA00004651"/>
    </source>
</evidence>
<sequence length="573" mass="60537">MLRTLIRLLPPAGARQLTVLTAWLTAAAVLHGIALGLVGVVVAAWLDPAGDRTPWTIALGTAALAFVLVQWTAQMTAFRVGSTTARALHLRLGDRLAALPLGWFTATRQAGTIDLATTGVPQLMSYPALLLRPALTALVTPPAAALTLALLDWRHTLAVLAATAVAWAATRYAGHLARTVDTRRHRVTAEATDRILEHATRQPVIRTDQRADDTDALDRALEQVRAASRHSAGAVVPGLLLFGLVLNALFAALIAAGIARVTAGALTVPVFVGVIVVTARLTAIAAAGAELAAGLRLQQGTLGRLATTLDTPPLPVLHTPDEPAPATGELVRAERVSFGYDHTTVLHDVSFTLPRRGLTALVGPSGSGKTTLIRLLARFWDPTTGRLLLDGTDLRALCPENLYAHIGTVLREDYLLDTTIGENIRLGRPAATDTELAAAVRAAGLERSVAELPDGLDSPAGPGGTQLSGGQHQRVCIARALLKAAPLTLMDEATSALDPENARLATEAAHRLAATRSVLLIAHNLDTVTHADQILVLDQGRIVQNGTHTELTTRDGPYQRLIRDHTSAPRRPG</sequence>
<dbReference type="InterPro" id="IPR027417">
    <property type="entry name" value="P-loop_NTPase"/>
</dbReference>
<evidence type="ECO:0000256" key="4">
    <source>
        <dbReference type="ARBA" id="ARBA00022840"/>
    </source>
</evidence>
<feature type="transmembrane region" description="Helical" evidence="7">
    <location>
        <begin position="52"/>
        <end position="69"/>
    </location>
</feature>
<feature type="domain" description="ABC transmembrane type-1" evidence="9">
    <location>
        <begin position="22"/>
        <end position="283"/>
    </location>
</feature>
<dbReference type="Gene3D" id="1.20.1560.10">
    <property type="entry name" value="ABC transporter type 1, transmembrane domain"/>
    <property type="match status" value="1"/>
</dbReference>
<feature type="domain" description="ABC transporter" evidence="8">
    <location>
        <begin position="331"/>
        <end position="564"/>
    </location>
</feature>
<evidence type="ECO:0000256" key="6">
    <source>
        <dbReference type="ARBA" id="ARBA00023136"/>
    </source>
</evidence>
<dbReference type="PANTHER" id="PTHR24221:SF654">
    <property type="entry name" value="ATP-BINDING CASSETTE SUB-FAMILY B MEMBER 6"/>
    <property type="match status" value="1"/>
</dbReference>
<evidence type="ECO:0000256" key="5">
    <source>
        <dbReference type="ARBA" id="ARBA00022989"/>
    </source>
</evidence>
<gene>
    <name evidence="10" type="ORF">GCM10009802_01880</name>
</gene>
<feature type="transmembrane region" description="Helical" evidence="7">
    <location>
        <begin position="20"/>
        <end position="46"/>
    </location>
</feature>
<dbReference type="Pfam" id="PF00664">
    <property type="entry name" value="ABC_membrane"/>
    <property type="match status" value="1"/>
</dbReference>
<accession>A0ABN2X941</accession>
<comment type="subcellular location">
    <subcellularLocation>
        <location evidence="1">Cell membrane</location>
        <topology evidence="1">Multi-pass membrane protein</topology>
    </subcellularLocation>
</comment>
<dbReference type="EMBL" id="BAAAPF010000002">
    <property type="protein sequence ID" value="GAA2107089.1"/>
    <property type="molecule type" value="Genomic_DNA"/>
</dbReference>
<organism evidence="10 11">
    <name type="scientific">Streptomyces synnematoformans</name>
    <dbReference type="NCBI Taxonomy" id="415721"/>
    <lineage>
        <taxon>Bacteria</taxon>
        <taxon>Bacillati</taxon>
        <taxon>Actinomycetota</taxon>
        <taxon>Actinomycetes</taxon>
        <taxon>Kitasatosporales</taxon>
        <taxon>Streptomycetaceae</taxon>
        <taxon>Streptomyces</taxon>
    </lineage>
</organism>
<dbReference type="InterPro" id="IPR003593">
    <property type="entry name" value="AAA+_ATPase"/>
</dbReference>
<feature type="transmembrane region" description="Helical" evidence="7">
    <location>
        <begin position="270"/>
        <end position="295"/>
    </location>
</feature>
<dbReference type="PANTHER" id="PTHR24221">
    <property type="entry name" value="ATP-BINDING CASSETTE SUB-FAMILY B"/>
    <property type="match status" value="1"/>
</dbReference>
<dbReference type="SMART" id="SM00382">
    <property type="entry name" value="AAA"/>
    <property type="match status" value="1"/>
</dbReference>